<dbReference type="AlphaFoldDB" id="A0A9N9JBR8"/>
<keyword evidence="2" id="KW-1185">Reference proteome</keyword>
<proteinExistence type="predicted"/>
<accession>A0A9N9JBR8</accession>
<feature type="non-terminal residue" evidence="1">
    <location>
        <position position="1"/>
    </location>
</feature>
<gene>
    <name evidence="1" type="ORF">FCALED_LOCUS17579</name>
</gene>
<organism evidence="1 2">
    <name type="scientific">Funneliformis caledonium</name>
    <dbReference type="NCBI Taxonomy" id="1117310"/>
    <lineage>
        <taxon>Eukaryota</taxon>
        <taxon>Fungi</taxon>
        <taxon>Fungi incertae sedis</taxon>
        <taxon>Mucoromycota</taxon>
        <taxon>Glomeromycotina</taxon>
        <taxon>Glomeromycetes</taxon>
        <taxon>Glomerales</taxon>
        <taxon>Glomeraceae</taxon>
        <taxon>Funneliformis</taxon>
    </lineage>
</organism>
<protein>
    <submittedName>
        <fullName evidence="1">6053_t:CDS:1</fullName>
    </submittedName>
</protein>
<sequence length="60" mass="6522">YNNNKASEDNTGVVLPKKIHIKNINLFSNNKLMPVAIDDTTTISTSVRPTPAKPTTISTP</sequence>
<dbReference type="Proteomes" id="UP000789570">
    <property type="component" value="Unassembled WGS sequence"/>
</dbReference>
<evidence type="ECO:0000313" key="1">
    <source>
        <dbReference type="EMBL" id="CAG8771742.1"/>
    </source>
</evidence>
<evidence type="ECO:0000313" key="2">
    <source>
        <dbReference type="Proteomes" id="UP000789570"/>
    </source>
</evidence>
<feature type="non-terminal residue" evidence="1">
    <location>
        <position position="60"/>
    </location>
</feature>
<reference evidence="1" key="1">
    <citation type="submission" date="2021-06" db="EMBL/GenBank/DDBJ databases">
        <authorList>
            <person name="Kallberg Y."/>
            <person name="Tangrot J."/>
            <person name="Rosling A."/>
        </authorList>
    </citation>
    <scope>NUCLEOTIDE SEQUENCE</scope>
    <source>
        <strain evidence="1">UK204</strain>
    </source>
</reference>
<name>A0A9N9JBR8_9GLOM</name>
<comment type="caution">
    <text evidence="1">The sequence shown here is derived from an EMBL/GenBank/DDBJ whole genome shotgun (WGS) entry which is preliminary data.</text>
</comment>
<dbReference type="EMBL" id="CAJVPQ010027741">
    <property type="protein sequence ID" value="CAG8771742.1"/>
    <property type="molecule type" value="Genomic_DNA"/>
</dbReference>